<dbReference type="VEuPathDB" id="TriTrypDB:LPMP_171260"/>
<dbReference type="eggNOG" id="ENOG502RYZQ">
    <property type="taxonomic scope" value="Eukaryota"/>
</dbReference>
<keyword evidence="1" id="KW-0812">Transmembrane</keyword>
<protein>
    <recommendedName>
        <fullName evidence="4">Transmembrane protein</fullName>
    </recommendedName>
</protein>
<proteinExistence type="predicted"/>
<feature type="transmembrane region" description="Helical" evidence="1">
    <location>
        <begin position="216"/>
        <end position="238"/>
    </location>
</feature>
<keyword evidence="3" id="KW-1185">Reference proteome</keyword>
<keyword evidence="1" id="KW-0472">Membrane</keyword>
<dbReference type="RefSeq" id="XP_010697817.1">
    <property type="nucleotide sequence ID" value="XM_010699515.1"/>
</dbReference>
<dbReference type="VEuPathDB" id="TriTrypDB:LPAL13_170018900"/>
<dbReference type="AlphaFoldDB" id="A0A088RPN1"/>
<evidence type="ECO:0000313" key="3">
    <source>
        <dbReference type="Proteomes" id="UP000063063"/>
    </source>
</evidence>
<dbReference type="KEGG" id="lpan:LPMP_171260"/>
<reference evidence="2 3" key="1">
    <citation type="journal article" date="2015" name="Sci. Rep.">
        <title>The genome of Leishmania panamensis: insights into genomics of the L. (Viannia) subgenus.</title>
        <authorList>
            <person name="Llanes A."/>
            <person name="Restrepo C.M."/>
            <person name="Vecchio G.D."/>
            <person name="Anguizola F.J."/>
            <person name="Lleonart R."/>
        </authorList>
    </citation>
    <scope>NUCLEOTIDE SEQUENCE [LARGE SCALE GENOMIC DNA]</scope>
    <source>
        <strain evidence="2 3">MHOM/PA/94/PSC-1</strain>
    </source>
</reference>
<dbReference type="EMBL" id="CP009386">
    <property type="protein sequence ID" value="AIN97164.1"/>
    <property type="molecule type" value="Genomic_DNA"/>
</dbReference>
<evidence type="ECO:0008006" key="4">
    <source>
        <dbReference type="Google" id="ProtNLM"/>
    </source>
</evidence>
<sequence>MHTLPLGVLSRRLSGWSCAHFAAARPLIGAGVDETVRRFYATNTSKSPSAFSTASGGTSTEAHTRETLAARESAACFHLTKEPSAITSGLTADAAGASPPPPTSVCGADSSTAIPTEAAFPVVPPPGASSGGLTTPDPEPVRWVQPVNQDLDTLPIVDAKGEYIVSRVQWPIGEVAYRTPAPVDDKLAPRFGYNVVQVRKHVSWWKYNQKYPRLSIAYINIQLLFILGLAWLVAFLTTEYRRAMEAMRTPGAIVGEHRGRGPPTNSTQRISFDKQEMNALLDQAQNNWFDGKAEASYVGSKEYKMRKIPRPKEFSTDDFRKR</sequence>
<gene>
    <name evidence="2" type="ORF">LPMP_171260</name>
</gene>
<name>A0A088RPN1_LEIPA</name>
<evidence type="ECO:0000256" key="1">
    <source>
        <dbReference type="SAM" id="Phobius"/>
    </source>
</evidence>
<keyword evidence="1" id="KW-1133">Transmembrane helix</keyword>
<dbReference type="OrthoDB" id="245070at2759"/>
<dbReference type="GeneID" id="22573869"/>
<organism evidence="2 3">
    <name type="scientific">Leishmania panamensis</name>
    <dbReference type="NCBI Taxonomy" id="5679"/>
    <lineage>
        <taxon>Eukaryota</taxon>
        <taxon>Discoba</taxon>
        <taxon>Euglenozoa</taxon>
        <taxon>Kinetoplastea</taxon>
        <taxon>Metakinetoplastina</taxon>
        <taxon>Trypanosomatida</taxon>
        <taxon>Trypanosomatidae</taxon>
        <taxon>Leishmaniinae</taxon>
        <taxon>Leishmania</taxon>
        <taxon>Leishmania guyanensis species complex</taxon>
    </lineage>
</organism>
<evidence type="ECO:0000313" key="2">
    <source>
        <dbReference type="EMBL" id="AIN97164.1"/>
    </source>
</evidence>
<accession>A0A088RPN1</accession>
<dbReference type="Proteomes" id="UP000063063">
    <property type="component" value="Chromosome 17"/>
</dbReference>